<reference evidence="4 5" key="1">
    <citation type="submission" date="2023-09" db="EMBL/GenBank/DDBJ databases">
        <authorList>
            <person name="Rey-Velasco X."/>
        </authorList>
    </citation>
    <scope>NUCLEOTIDE SEQUENCE [LARGE SCALE GENOMIC DNA]</scope>
    <source>
        <strain evidence="4 5">F394</strain>
    </source>
</reference>
<evidence type="ECO:0000313" key="4">
    <source>
        <dbReference type="EMBL" id="MDT0631196.1"/>
    </source>
</evidence>
<accession>A0ABU3BPH6</accession>
<comment type="similarity">
    <text evidence="2">Belongs to the CDP-alcohol phosphatidyltransferase class-I family.</text>
</comment>
<name>A0ABU3BPH6_9BACT</name>
<keyword evidence="5" id="KW-1185">Reference proteome</keyword>
<organism evidence="4 5">
    <name type="scientific">Rubrivirga litoralis</name>
    <dbReference type="NCBI Taxonomy" id="3075598"/>
    <lineage>
        <taxon>Bacteria</taxon>
        <taxon>Pseudomonadati</taxon>
        <taxon>Rhodothermota</taxon>
        <taxon>Rhodothermia</taxon>
        <taxon>Rhodothermales</taxon>
        <taxon>Rubricoccaceae</taxon>
        <taxon>Rubrivirga</taxon>
    </lineage>
</organism>
<keyword evidence="3" id="KW-1133">Transmembrane helix</keyword>
<dbReference type="RefSeq" id="WP_311662539.1">
    <property type="nucleotide sequence ID" value="NZ_JAVRHT010000009.1"/>
</dbReference>
<sequence>MTEETVAVKRTGEIEEPTNRLFVHPLSRALVAPLARWGVSPNAVSLAGLAFGAGAAVAYARYTEWPFVVLGFALMVVWHVLDGADGQLARLTGKTSEIGKVLDGLCDHGTFVLVYASLAAAASATQGSWVWLWAAAAGASHAVQANAYEGQRYAYDFWVQGKQSARVPTPDEYREETRGATGVAWALGRLQLLYLQIQYRGAAAAAPLRRRLAAAAAAPGGAARVAEAYRATHLAGLRRWNLLSSNYRTGAIAVACLLGSPVYFFAFEAVVLNGVFLALLQMQRRNDRALLARLGAGGAA</sequence>
<evidence type="ECO:0000313" key="5">
    <source>
        <dbReference type="Proteomes" id="UP001267426"/>
    </source>
</evidence>
<gene>
    <name evidence="4" type="ORF">RM540_05480</name>
</gene>
<feature type="transmembrane region" description="Helical" evidence="3">
    <location>
        <begin position="43"/>
        <end position="60"/>
    </location>
</feature>
<feature type="transmembrane region" description="Helical" evidence="3">
    <location>
        <begin position="65"/>
        <end position="81"/>
    </location>
</feature>
<dbReference type="InterPro" id="IPR048254">
    <property type="entry name" value="CDP_ALCOHOL_P_TRANSF_CS"/>
</dbReference>
<protein>
    <submittedName>
        <fullName evidence="4">CDP-alcohol phosphatidyltransferase family protein</fullName>
    </submittedName>
</protein>
<evidence type="ECO:0000256" key="1">
    <source>
        <dbReference type="ARBA" id="ARBA00022679"/>
    </source>
</evidence>
<dbReference type="Pfam" id="PF01066">
    <property type="entry name" value="CDP-OH_P_transf"/>
    <property type="match status" value="1"/>
</dbReference>
<dbReference type="InterPro" id="IPR000462">
    <property type="entry name" value="CDP-OH_P_trans"/>
</dbReference>
<feature type="transmembrane region" description="Helical" evidence="3">
    <location>
        <begin position="251"/>
        <end position="280"/>
    </location>
</feature>
<comment type="caution">
    <text evidence="4">The sequence shown here is derived from an EMBL/GenBank/DDBJ whole genome shotgun (WGS) entry which is preliminary data.</text>
</comment>
<evidence type="ECO:0000256" key="2">
    <source>
        <dbReference type="RuleBase" id="RU003750"/>
    </source>
</evidence>
<dbReference type="Proteomes" id="UP001267426">
    <property type="component" value="Unassembled WGS sequence"/>
</dbReference>
<dbReference type="InterPro" id="IPR043130">
    <property type="entry name" value="CDP-OH_PTrfase_TM_dom"/>
</dbReference>
<keyword evidence="3" id="KW-0472">Membrane</keyword>
<proteinExistence type="inferred from homology"/>
<keyword evidence="1 2" id="KW-0808">Transferase</keyword>
<dbReference type="EMBL" id="JAVRHT010000009">
    <property type="protein sequence ID" value="MDT0631196.1"/>
    <property type="molecule type" value="Genomic_DNA"/>
</dbReference>
<keyword evidence="3" id="KW-0812">Transmembrane</keyword>
<dbReference type="Gene3D" id="1.20.120.1760">
    <property type="match status" value="1"/>
</dbReference>
<dbReference type="PROSITE" id="PS00379">
    <property type="entry name" value="CDP_ALCOHOL_P_TRANSF"/>
    <property type="match status" value="1"/>
</dbReference>
<evidence type="ECO:0000256" key="3">
    <source>
        <dbReference type="SAM" id="Phobius"/>
    </source>
</evidence>